<dbReference type="GO" id="GO:0003700">
    <property type="term" value="F:DNA-binding transcription factor activity"/>
    <property type="evidence" value="ECO:0007669"/>
    <property type="project" value="TreeGrafter"/>
</dbReference>
<evidence type="ECO:0000259" key="5">
    <source>
        <dbReference type="PROSITE" id="PS50932"/>
    </source>
</evidence>
<dbReference type="InterPro" id="IPR010982">
    <property type="entry name" value="Lambda_DNA-bd_dom_sf"/>
</dbReference>
<gene>
    <name evidence="6" type="ORF">EV663_11646</name>
</gene>
<keyword evidence="3" id="KW-0804">Transcription</keyword>
<evidence type="ECO:0000256" key="4">
    <source>
        <dbReference type="SAM" id="MobiDB-lite"/>
    </source>
</evidence>
<feature type="region of interest" description="Disordered" evidence="4">
    <location>
        <begin position="328"/>
        <end position="347"/>
    </location>
</feature>
<dbReference type="Proteomes" id="UP000295050">
    <property type="component" value="Unassembled WGS sequence"/>
</dbReference>
<dbReference type="InterPro" id="IPR046335">
    <property type="entry name" value="LacI/GalR-like_sensor"/>
</dbReference>
<feature type="domain" description="HTH lacI-type" evidence="5">
    <location>
        <begin position="1"/>
        <end position="55"/>
    </location>
</feature>
<keyword evidence="7" id="KW-1185">Reference proteome</keyword>
<evidence type="ECO:0000256" key="2">
    <source>
        <dbReference type="ARBA" id="ARBA00023125"/>
    </source>
</evidence>
<dbReference type="SUPFAM" id="SSF53822">
    <property type="entry name" value="Periplasmic binding protein-like I"/>
    <property type="match status" value="1"/>
</dbReference>
<dbReference type="OrthoDB" id="234496at2"/>
<dbReference type="InterPro" id="IPR000843">
    <property type="entry name" value="HTH_LacI"/>
</dbReference>
<organism evidence="6 7">
    <name type="scientific">Rhodovulum bhavnagarense</name>
    <dbReference type="NCBI Taxonomy" id="992286"/>
    <lineage>
        <taxon>Bacteria</taxon>
        <taxon>Pseudomonadati</taxon>
        <taxon>Pseudomonadota</taxon>
        <taxon>Alphaproteobacteria</taxon>
        <taxon>Rhodobacterales</taxon>
        <taxon>Paracoccaceae</taxon>
        <taxon>Rhodovulum</taxon>
    </lineage>
</organism>
<sequence length="347" mass="36618">MNLKELAQLLGLSQTTVSRALNGYPEVAETTRARVEAAAREHGYRPNIRARGLATGRAMAVAQVIPADCLGLLANPILSETLAGATEVLAEAGYETTLSPMPDKAVETAYRDLAARGAVDGVLFHLPRVCEPHIDALKTTRLPFVVQGHPLTVDADHCWVGISGVEAARQATRIILRRGHRRIALINGPDGLAFSAERLRGYRMVVQRRSLDDDPDLIRHSAPSEAAGYAAAAALLDGKAPPTAILAATLPQALGAARACRDRGMAPGQDIALAAHDDVLQMMGGAEAAPLFIGTRAPLRAAGRTAAEMLLRRIAAPEATNESHRIPLELRGPAPAPPAGATVCRDT</sequence>
<proteinExistence type="predicted"/>
<dbReference type="SMART" id="SM00354">
    <property type="entry name" value="HTH_LACI"/>
    <property type="match status" value="1"/>
</dbReference>
<protein>
    <submittedName>
        <fullName evidence="6">LacI family transcriptional regulator</fullName>
    </submittedName>
</protein>
<dbReference type="GO" id="GO:0000976">
    <property type="term" value="F:transcription cis-regulatory region binding"/>
    <property type="evidence" value="ECO:0007669"/>
    <property type="project" value="TreeGrafter"/>
</dbReference>
<dbReference type="Gene3D" id="3.40.50.2300">
    <property type="match status" value="2"/>
</dbReference>
<dbReference type="InterPro" id="IPR028082">
    <property type="entry name" value="Peripla_BP_I"/>
</dbReference>
<reference evidence="6 7" key="1">
    <citation type="submission" date="2019-03" db="EMBL/GenBank/DDBJ databases">
        <title>Genomic Encyclopedia of Type Strains, Phase IV (KMG-IV): sequencing the most valuable type-strain genomes for metagenomic binning, comparative biology and taxonomic classification.</title>
        <authorList>
            <person name="Goeker M."/>
        </authorList>
    </citation>
    <scope>NUCLEOTIDE SEQUENCE [LARGE SCALE GENOMIC DNA]</scope>
    <source>
        <strain evidence="6 7">DSM 24766</strain>
    </source>
</reference>
<keyword evidence="1" id="KW-0805">Transcription regulation</keyword>
<accession>A0A4R2RJA4</accession>
<dbReference type="PANTHER" id="PTHR30146">
    <property type="entry name" value="LACI-RELATED TRANSCRIPTIONAL REPRESSOR"/>
    <property type="match status" value="1"/>
</dbReference>
<evidence type="ECO:0000256" key="3">
    <source>
        <dbReference type="ARBA" id="ARBA00023163"/>
    </source>
</evidence>
<dbReference type="Gene3D" id="1.10.260.40">
    <property type="entry name" value="lambda repressor-like DNA-binding domains"/>
    <property type="match status" value="1"/>
</dbReference>
<dbReference type="RefSeq" id="WP_132952611.1">
    <property type="nucleotide sequence ID" value="NZ_SLXU01000016.1"/>
</dbReference>
<dbReference type="PROSITE" id="PS50932">
    <property type="entry name" value="HTH_LACI_2"/>
    <property type="match status" value="1"/>
</dbReference>
<dbReference type="CDD" id="cd01392">
    <property type="entry name" value="HTH_LacI"/>
    <property type="match status" value="1"/>
</dbReference>
<dbReference type="PANTHER" id="PTHR30146:SF109">
    <property type="entry name" value="HTH-TYPE TRANSCRIPTIONAL REGULATOR GALS"/>
    <property type="match status" value="1"/>
</dbReference>
<dbReference type="Pfam" id="PF00356">
    <property type="entry name" value="LacI"/>
    <property type="match status" value="1"/>
</dbReference>
<dbReference type="Pfam" id="PF13377">
    <property type="entry name" value="Peripla_BP_3"/>
    <property type="match status" value="1"/>
</dbReference>
<dbReference type="SUPFAM" id="SSF47413">
    <property type="entry name" value="lambda repressor-like DNA-binding domains"/>
    <property type="match status" value="1"/>
</dbReference>
<comment type="caution">
    <text evidence="6">The sequence shown here is derived from an EMBL/GenBank/DDBJ whole genome shotgun (WGS) entry which is preliminary data.</text>
</comment>
<dbReference type="EMBL" id="SLXU01000016">
    <property type="protein sequence ID" value="TCP59751.1"/>
    <property type="molecule type" value="Genomic_DNA"/>
</dbReference>
<name>A0A4R2RJA4_9RHOB</name>
<dbReference type="AlphaFoldDB" id="A0A4R2RJA4"/>
<keyword evidence="2" id="KW-0238">DNA-binding</keyword>
<evidence type="ECO:0000313" key="7">
    <source>
        <dbReference type="Proteomes" id="UP000295050"/>
    </source>
</evidence>
<evidence type="ECO:0000256" key="1">
    <source>
        <dbReference type="ARBA" id="ARBA00023015"/>
    </source>
</evidence>
<evidence type="ECO:0000313" key="6">
    <source>
        <dbReference type="EMBL" id="TCP59751.1"/>
    </source>
</evidence>